<evidence type="ECO:0000313" key="2">
    <source>
        <dbReference type="Proteomes" id="UP000199129"/>
    </source>
</evidence>
<gene>
    <name evidence="1" type="ORF">SAMN04490198_1849</name>
</gene>
<sequence length="32" mass="3749">MRQKVSVTAYLTFSLAKTKQVMGIIMSRILFW</sequence>
<dbReference type="AlphaFoldDB" id="A0A1H5JT08"/>
<evidence type="ECO:0000313" key="1">
    <source>
        <dbReference type="EMBL" id="SEE55327.1"/>
    </source>
</evidence>
<dbReference type="EMBL" id="FNUA01000002">
    <property type="protein sequence ID" value="SEE55327.1"/>
    <property type="molecule type" value="Genomic_DNA"/>
</dbReference>
<protein>
    <submittedName>
        <fullName evidence="1">Uncharacterized protein</fullName>
    </submittedName>
</protein>
<name>A0A1H5JT08_9PSED</name>
<dbReference type="Proteomes" id="UP000199129">
    <property type="component" value="Unassembled WGS sequence"/>
</dbReference>
<organism evidence="1 2">
    <name type="scientific">Pseudomonas palleroniana</name>
    <dbReference type="NCBI Taxonomy" id="191390"/>
    <lineage>
        <taxon>Bacteria</taxon>
        <taxon>Pseudomonadati</taxon>
        <taxon>Pseudomonadota</taxon>
        <taxon>Gammaproteobacteria</taxon>
        <taxon>Pseudomonadales</taxon>
        <taxon>Pseudomonadaceae</taxon>
        <taxon>Pseudomonas</taxon>
    </lineage>
</organism>
<reference evidence="1 2" key="1">
    <citation type="submission" date="2016-10" db="EMBL/GenBank/DDBJ databases">
        <authorList>
            <person name="de Groot N.N."/>
        </authorList>
    </citation>
    <scope>NUCLEOTIDE SEQUENCE [LARGE SCALE GENOMIC DNA]</scope>
    <source>
        <strain evidence="1 2">BS3265</strain>
    </source>
</reference>
<accession>A0A1H5JT08</accession>
<proteinExistence type="predicted"/>